<dbReference type="InterPro" id="IPR006046">
    <property type="entry name" value="Alpha_amylase"/>
</dbReference>
<keyword evidence="8" id="KW-0106">Calcium</keyword>
<dbReference type="InterPro" id="IPR013783">
    <property type="entry name" value="Ig-like_fold"/>
</dbReference>
<dbReference type="GO" id="GO:0004556">
    <property type="term" value="F:alpha-amylase activity"/>
    <property type="evidence" value="ECO:0007669"/>
    <property type="project" value="UniProtKB-EC"/>
</dbReference>
<dbReference type="EMBL" id="QXEV01000002">
    <property type="protein sequence ID" value="RIA78312.1"/>
    <property type="molecule type" value="Genomic_DNA"/>
</dbReference>
<evidence type="ECO:0000313" key="16">
    <source>
        <dbReference type="EMBL" id="RIA78312.1"/>
    </source>
</evidence>
<dbReference type="InterPro" id="IPR031319">
    <property type="entry name" value="A-amylase_C"/>
</dbReference>
<evidence type="ECO:0000256" key="2">
    <source>
        <dbReference type="ARBA" id="ARBA00001913"/>
    </source>
</evidence>
<dbReference type="AlphaFoldDB" id="A0A397RYF5"/>
<sequence>MKNVKSLILFSTAFAVAGISCVAVNAAATYADQIDVSLEQQENTGGDKIRFISTMTPVTDLNSITKINLNFTLSKAGEATKNASLTTTSVYDEVLGTNGKNKSSNTYYAVHTLTDLQDFKGWTLGTTFEYVYADSTVETTNTVYYDIPAKYTYTSGSGSFEESSSIADCFTADSITNGNIFHAWNWHMDVIKENLDNIKNAGYTTVQTSPMQPQKDYWSGGDTAKAGWWKLYQPLGFCIAPDTCQNAIGTKTNLAKLVTAAHNKGIKVIVDVVANHLAGDATSLSSGVAGYEPAIYGTNGTLSGGALLHSETGSSATDSSHTTNGNIGLPDLNTHSEVVQGRVLSLLKEYIDLGVDGFRFDAIKHIETDNPSEPCGSSSFMPNVVGQAKTYAKNKGQELYCYGEILNGCGSGRSYDWYLPYMDVIANKCGNELRKNFNSGTAAASSSYNPTGYSSGEHCIVWAESHDTYANDEHESPDTSIYNINKTYAIMGSRNGAKALYLARPTDTTGTSAWTSCQTKLGAKGSDAYKLKEVAAVNKFRNYWGTEAEYLSNSSNFAMVVRYNSAESGMVLVNAGTGTSVSNVEVPDKMKNGTYTDLVSGNTFTVANGKVSGTMDSSCIAVLYSESGTGTVSIEDDIEDLFYTATETATYTIKNAVSATLTVDGETYNITSGATLTFGNYMDVSDKLTVTIKAKDSNNVETTKQFVYRRIPAPTIYTVTLTKPEGWANTIYAYMYGDVDKNAAWPGVLMSSEGDTYSATFTSFDDYEYIIFSDGTYQSEDLELDHTNASYYADTVSTSHFINSVGWSTVKAYIWNDSASTEAAAWPGTAISKDSTGLYAVTYSSAYDHIIFNNGSAQTADLPFNAYISKYDYNGTAATIYYNIVKNSCASHSYDAGVVTTAPTCENAGVKTYTCSNCGNTYTETIPALGHNYDYASAPEWSWVGFSQATASFTCKNDASHKDQVTATITSETVGNVTTYTATVTKGGHTYTDTKVDDGSHTHTYAHTDAKAATCQATGNLEYYYCAGCDTYFDASYHETTLEALTLAKTDHTVASGVYSAADGVTCSVCHEEIEYTVNTSTVYYLVNSTWGDDWNTIVNIHYWGGTSNTTWPGNQMTKGGTVTYNGVTYTVYSYTFASGSLTDYTGVIFDSGTNATQKTDDITVLAGVNCYFNAYDTNYLATQFIYIP</sequence>
<dbReference type="InterPro" id="IPR006047">
    <property type="entry name" value="GH13_cat_dom"/>
</dbReference>
<dbReference type="SMART" id="SM00642">
    <property type="entry name" value="Aamy"/>
    <property type="match status" value="1"/>
</dbReference>
<accession>A0A397RYF5</accession>
<dbReference type="PRINTS" id="PR00110">
    <property type="entry name" value="ALPHAAMYLASE"/>
</dbReference>
<comment type="caution">
    <text evidence="16">The sequence shown here is derived from an EMBL/GenBank/DDBJ whole genome shotgun (WGS) entry which is preliminary data.</text>
</comment>
<evidence type="ECO:0000256" key="5">
    <source>
        <dbReference type="ARBA" id="ARBA00017303"/>
    </source>
</evidence>
<evidence type="ECO:0000256" key="7">
    <source>
        <dbReference type="ARBA" id="ARBA00022801"/>
    </source>
</evidence>
<dbReference type="EC" id="3.2.1.1" evidence="4"/>
<dbReference type="PANTHER" id="PTHR43447">
    <property type="entry name" value="ALPHA-AMYLASE"/>
    <property type="match status" value="1"/>
</dbReference>
<dbReference type="Pfam" id="PF16738">
    <property type="entry name" value="CBM26"/>
    <property type="match status" value="2"/>
</dbReference>
<evidence type="ECO:0000256" key="6">
    <source>
        <dbReference type="ARBA" id="ARBA00022723"/>
    </source>
</evidence>
<evidence type="ECO:0000256" key="12">
    <source>
        <dbReference type="SAM" id="MobiDB-lite"/>
    </source>
</evidence>
<evidence type="ECO:0000256" key="4">
    <source>
        <dbReference type="ARBA" id="ARBA00012595"/>
    </source>
</evidence>
<evidence type="ECO:0000256" key="13">
    <source>
        <dbReference type="SAM" id="SignalP"/>
    </source>
</evidence>
<dbReference type="Proteomes" id="UP000266506">
    <property type="component" value="Unassembled WGS sequence"/>
</dbReference>
<evidence type="ECO:0000256" key="10">
    <source>
        <dbReference type="ARBA" id="ARBA00023295"/>
    </source>
</evidence>
<feature type="region of interest" description="Disordered" evidence="12">
    <location>
        <begin position="307"/>
        <end position="330"/>
    </location>
</feature>
<keyword evidence="10" id="KW-0326">Glycosidase</keyword>
<dbReference type="Gene3D" id="2.60.40.10">
    <property type="entry name" value="Immunoglobulins"/>
    <property type="match status" value="3"/>
</dbReference>
<feature type="domain" description="Glycosyl hydrolase family 13 catalytic" evidence="15">
    <location>
        <begin position="178"/>
        <end position="541"/>
    </location>
</feature>
<evidence type="ECO:0000259" key="14">
    <source>
        <dbReference type="SMART" id="SM00632"/>
    </source>
</evidence>
<dbReference type="SUPFAM" id="SSF51445">
    <property type="entry name" value="(Trans)glycosidases"/>
    <property type="match status" value="1"/>
</dbReference>
<feature type="signal peptide" evidence="13">
    <location>
        <begin position="1"/>
        <end position="26"/>
    </location>
</feature>
<dbReference type="PROSITE" id="PS51257">
    <property type="entry name" value="PROKAR_LIPOPROTEIN"/>
    <property type="match status" value="1"/>
</dbReference>
<keyword evidence="6" id="KW-0479">Metal-binding</keyword>
<proteinExistence type="inferred from homology"/>
<gene>
    <name evidence="16" type="ORF">EI71_00263</name>
</gene>
<comment type="cofactor">
    <cofactor evidence="2">
        <name>Ca(2+)</name>
        <dbReference type="ChEBI" id="CHEBI:29108"/>
    </cofactor>
</comment>
<name>A0A397RYF5_9MOLU</name>
<dbReference type="GO" id="GO:0005975">
    <property type="term" value="P:carbohydrate metabolic process"/>
    <property type="evidence" value="ECO:0007669"/>
    <property type="project" value="InterPro"/>
</dbReference>
<feature type="compositionally biased region" description="Polar residues" evidence="12">
    <location>
        <begin position="311"/>
        <end position="326"/>
    </location>
</feature>
<dbReference type="Gene3D" id="2.60.40.1180">
    <property type="entry name" value="Golgi alpha-mannosidase II"/>
    <property type="match status" value="1"/>
</dbReference>
<dbReference type="InParanoid" id="A0A397RYF5"/>
<evidence type="ECO:0000256" key="3">
    <source>
        <dbReference type="ARBA" id="ARBA00008061"/>
    </source>
</evidence>
<protein>
    <recommendedName>
        <fullName evidence="5">Alpha-amylase</fullName>
        <ecNumber evidence="4">3.2.1.1</ecNumber>
    </recommendedName>
</protein>
<keyword evidence="13" id="KW-0732">Signal</keyword>
<dbReference type="Pfam" id="PF00128">
    <property type="entry name" value="Alpha-amylase"/>
    <property type="match status" value="1"/>
</dbReference>
<dbReference type="FunCoup" id="A0A397RYF5">
    <property type="interactions" value="20"/>
</dbReference>
<comment type="similarity">
    <text evidence="3 11">Belongs to the glycosyl hydrolase 13 family.</text>
</comment>
<evidence type="ECO:0000256" key="1">
    <source>
        <dbReference type="ARBA" id="ARBA00000548"/>
    </source>
</evidence>
<keyword evidence="7" id="KW-0378">Hydrolase</keyword>
<dbReference type="Gene3D" id="3.20.20.80">
    <property type="entry name" value="Glycosidases"/>
    <property type="match status" value="1"/>
</dbReference>
<evidence type="ECO:0000256" key="11">
    <source>
        <dbReference type="RuleBase" id="RU003615"/>
    </source>
</evidence>
<reference evidence="16 17" key="1">
    <citation type="submission" date="2018-08" db="EMBL/GenBank/DDBJ databases">
        <title>Genomic Encyclopedia of Archaeal and Bacterial Type Strains, Phase II (KMG-II): from individual species to whole genera.</title>
        <authorList>
            <person name="Goeker M."/>
        </authorList>
    </citation>
    <scope>NUCLEOTIDE SEQUENCE [LARGE SCALE GENOMIC DNA]</scope>
    <source>
        <strain evidence="16 17">ATCC 27112</strain>
    </source>
</reference>
<dbReference type="InterPro" id="IPR017853">
    <property type="entry name" value="GH"/>
</dbReference>
<keyword evidence="9" id="KW-0119">Carbohydrate metabolism</keyword>
<dbReference type="SUPFAM" id="SSF51011">
    <property type="entry name" value="Glycosyl hydrolase domain"/>
    <property type="match status" value="1"/>
</dbReference>
<keyword evidence="17" id="KW-1185">Reference proteome</keyword>
<evidence type="ECO:0000259" key="15">
    <source>
        <dbReference type="SMART" id="SM00642"/>
    </source>
</evidence>
<dbReference type="GO" id="GO:0046872">
    <property type="term" value="F:metal ion binding"/>
    <property type="evidence" value="ECO:0007669"/>
    <property type="project" value="UniProtKB-KW"/>
</dbReference>
<dbReference type="InterPro" id="IPR031965">
    <property type="entry name" value="CBM26"/>
</dbReference>
<evidence type="ECO:0000256" key="9">
    <source>
        <dbReference type="ARBA" id="ARBA00023277"/>
    </source>
</evidence>
<evidence type="ECO:0000256" key="8">
    <source>
        <dbReference type="ARBA" id="ARBA00022837"/>
    </source>
</evidence>
<evidence type="ECO:0000313" key="17">
    <source>
        <dbReference type="Proteomes" id="UP000266506"/>
    </source>
</evidence>
<organism evidence="16 17">
    <name type="scientific">Anaeroplasma bactoclasticum</name>
    <dbReference type="NCBI Taxonomy" id="2088"/>
    <lineage>
        <taxon>Bacteria</taxon>
        <taxon>Bacillati</taxon>
        <taxon>Mycoplasmatota</taxon>
        <taxon>Mollicutes</taxon>
        <taxon>Anaeroplasmatales</taxon>
        <taxon>Anaeroplasmataceae</taxon>
        <taxon>Anaeroplasma</taxon>
    </lineage>
</organism>
<feature type="domain" description="Alpha-amylase C-terminal" evidence="14">
    <location>
        <begin position="548"/>
        <end position="628"/>
    </location>
</feature>
<dbReference type="SMART" id="SM00632">
    <property type="entry name" value="Aamy_C"/>
    <property type="match status" value="1"/>
</dbReference>
<dbReference type="InterPro" id="IPR013780">
    <property type="entry name" value="Glyco_hydro_b"/>
</dbReference>
<comment type="catalytic activity">
    <reaction evidence="1">
        <text>Endohydrolysis of (1-&gt;4)-alpha-D-glucosidic linkages in polysaccharides containing three or more (1-&gt;4)-alpha-linked D-glucose units.</text>
        <dbReference type="EC" id="3.2.1.1"/>
    </reaction>
</comment>
<feature type="chain" id="PRO_5017344385" description="Alpha-amylase" evidence="13">
    <location>
        <begin position="27"/>
        <end position="1189"/>
    </location>
</feature>
<dbReference type="RefSeq" id="WP_162849654.1">
    <property type="nucleotide sequence ID" value="NZ_QXEV01000002.1"/>
</dbReference>